<sequence>QSPRGWASAAARSPRRRARGAGGGGLPPPPPQAARQPARRAARLHLHSRVWGGRLGPQAPVALRPAATALAAIPARVSSSLRPRMRPSGAAAPRAAAVDCGRAPGRSTGPVRRRWGASPFAGSASQAPAAPCPRRPALRSGTPSGTPRQRGGGALRAAPAHRPRPRRLRSLGWAVPLGQASRPRRRLPAQTGVRGARPAPPLPVSQ</sequence>
<feature type="compositionally biased region" description="Low complexity" evidence="1">
    <location>
        <begin position="1"/>
        <end position="12"/>
    </location>
</feature>
<evidence type="ECO:0000313" key="2">
    <source>
        <dbReference type="EMBL" id="JAC79249.1"/>
    </source>
</evidence>
<accession>A0A061S8A3</accession>
<feature type="region of interest" description="Disordered" evidence="1">
    <location>
        <begin position="1"/>
        <end position="42"/>
    </location>
</feature>
<feature type="compositionally biased region" description="Low complexity" evidence="1">
    <location>
        <begin position="117"/>
        <end position="129"/>
    </location>
</feature>
<reference evidence="2" key="1">
    <citation type="submission" date="2014-05" db="EMBL/GenBank/DDBJ databases">
        <title>The transcriptome of the halophilic microalga Tetraselmis sp. GSL018 isolated from the Great Salt Lake, Utah.</title>
        <authorList>
            <person name="Jinkerson R.E."/>
            <person name="D'Adamo S."/>
            <person name="Posewitz M.C."/>
        </authorList>
    </citation>
    <scope>NUCLEOTIDE SEQUENCE</scope>
    <source>
        <strain evidence="2">GSL018</strain>
    </source>
</reference>
<feature type="compositionally biased region" description="Low complexity" evidence="1">
    <location>
        <begin position="86"/>
        <end position="97"/>
    </location>
</feature>
<feature type="non-terminal residue" evidence="2">
    <location>
        <position position="1"/>
    </location>
</feature>
<gene>
    <name evidence="2" type="ORF">TSPGSL018_13163</name>
</gene>
<dbReference type="AlphaFoldDB" id="A0A061S8A3"/>
<protein>
    <submittedName>
        <fullName evidence="2">Uncharacterized protein</fullName>
    </submittedName>
</protein>
<name>A0A061S8A3_9CHLO</name>
<organism evidence="2">
    <name type="scientific">Tetraselmis sp. GSL018</name>
    <dbReference type="NCBI Taxonomy" id="582737"/>
    <lineage>
        <taxon>Eukaryota</taxon>
        <taxon>Viridiplantae</taxon>
        <taxon>Chlorophyta</taxon>
        <taxon>core chlorophytes</taxon>
        <taxon>Chlorodendrophyceae</taxon>
        <taxon>Chlorodendrales</taxon>
        <taxon>Chlorodendraceae</taxon>
        <taxon>Tetraselmis</taxon>
    </lineage>
</organism>
<proteinExistence type="predicted"/>
<feature type="region of interest" description="Disordered" evidence="1">
    <location>
        <begin position="80"/>
        <end position="206"/>
    </location>
</feature>
<evidence type="ECO:0000256" key="1">
    <source>
        <dbReference type="SAM" id="MobiDB-lite"/>
    </source>
</evidence>
<feature type="compositionally biased region" description="Basic residues" evidence="1">
    <location>
        <begin position="159"/>
        <end position="169"/>
    </location>
</feature>
<dbReference type="EMBL" id="GBEZ01006125">
    <property type="protein sequence ID" value="JAC79249.1"/>
    <property type="molecule type" value="Transcribed_RNA"/>
</dbReference>
<feature type="non-terminal residue" evidence="2">
    <location>
        <position position="206"/>
    </location>
</feature>